<organism evidence="2 3">
    <name type="scientific">Dielma fastidiosa</name>
    <dbReference type="NCBI Taxonomy" id="1034346"/>
    <lineage>
        <taxon>Bacteria</taxon>
        <taxon>Bacillati</taxon>
        <taxon>Bacillota</taxon>
        <taxon>Erysipelotrichia</taxon>
        <taxon>Erysipelotrichales</taxon>
        <taxon>Erysipelotrichaceae</taxon>
        <taxon>Dielma</taxon>
    </lineage>
</organism>
<dbReference type="OrthoDB" id="9801454at2"/>
<feature type="domain" description="CinA C-terminal" evidence="1">
    <location>
        <begin position="2"/>
        <end position="149"/>
    </location>
</feature>
<dbReference type="Pfam" id="PF02464">
    <property type="entry name" value="CinA"/>
    <property type="match status" value="1"/>
</dbReference>
<accession>A0A2V2FVD7</accession>
<name>A0A2V2FVD7_9FIRM</name>
<dbReference type="GeneID" id="94439530"/>
<reference evidence="2 3" key="1">
    <citation type="submission" date="2018-05" db="EMBL/GenBank/DDBJ databases">
        <title>Genomic Encyclopedia of Type Strains, Phase IV (KMG-IV): sequencing the most valuable type-strain genomes for metagenomic binning, comparative biology and taxonomic classification.</title>
        <authorList>
            <person name="Goeker M."/>
        </authorList>
    </citation>
    <scope>NUCLEOTIDE SEQUENCE [LARGE SCALE GENOMIC DNA]</scope>
    <source>
        <strain evidence="2 3">JC118</strain>
    </source>
</reference>
<dbReference type="Gene3D" id="3.90.950.20">
    <property type="entry name" value="CinA-like"/>
    <property type="match status" value="1"/>
</dbReference>
<proteinExistence type="predicted"/>
<comment type="caution">
    <text evidence="2">The sequence shown here is derived from an EMBL/GenBank/DDBJ whole genome shotgun (WGS) entry which is preliminary data.</text>
</comment>
<dbReference type="InterPro" id="IPR036653">
    <property type="entry name" value="CinA-like_C"/>
</dbReference>
<dbReference type="AlphaFoldDB" id="A0A2V2FVD7"/>
<evidence type="ECO:0000313" key="3">
    <source>
        <dbReference type="Proteomes" id="UP000247612"/>
    </source>
</evidence>
<protein>
    <submittedName>
        <fullName evidence="2">Nicotinamide-nucleotide amidase</fullName>
    </submittedName>
</protein>
<dbReference type="RefSeq" id="WP_022937604.1">
    <property type="nucleotide sequence ID" value="NZ_CABKRQ010000003.1"/>
</dbReference>
<keyword evidence="3" id="KW-1185">Reference proteome</keyword>
<dbReference type="NCBIfam" id="TIGR00199">
    <property type="entry name" value="PncC_domain"/>
    <property type="match status" value="1"/>
</dbReference>
<dbReference type="STRING" id="1034346.GCA_000313565_01289"/>
<dbReference type="EMBL" id="QJKH01000010">
    <property type="protein sequence ID" value="PXX77469.1"/>
    <property type="molecule type" value="Genomic_DNA"/>
</dbReference>
<evidence type="ECO:0000313" key="2">
    <source>
        <dbReference type="EMBL" id="PXX77469.1"/>
    </source>
</evidence>
<evidence type="ECO:0000259" key="1">
    <source>
        <dbReference type="Pfam" id="PF02464"/>
    </source>
</evidence>
<dbReference type="InterPro" id="IPR008136">
    <property type="entry name" value="CinA_C"/>
</dbReference>
<sequence length="187" mass="20279">MQALVDALKAEALSIGTCESLTGGMFASELTSVPGVSAVFKGGFVTYWNTCKIDVVHVSAETIDKYGVVSAPTAIEMAEKSRLLLECGCCISFTGNAGPDVLEGKPAGLVYSAVAFDDAVYVYKLQLSGERNALRHQVCEVMKEILRQLVGSRHAADFEKQHQRLIENLGIMEYNAYIKSVKEQNHG</sequence>
<dbReference type="SUPFAM" id="SSF142433">
    <property type="entry name" value="CinA-like"/>
    <property type="match status" value="1"/>
</dbReference>
<gene>
    <name evidence="2" type="ORF">DES51_1108</name>
</gene>
<dbReference type="Proteomes" id="UP000247612">
    <property type="component" value="Unassembled WGS sequence"/>
</dbReference>